<sequence>MKNENTVEKVLEIKVRYDDAIRNIAKYRAVIDDLKKEEAEYKKALKDKKISQEEYNAKLVETEKKMMHAKDVVQTLTKDVRNNIKSEKEQAGSLKQLRAQLSNLTSEYDSLSEVERKASRGQELKIKINGITDSLKEAEGETQRFYRSVGSYEEAIKNALGMNNSFADSLLRMADNAKSGSGLFSNLKTEASAFGNTLTSLLKNKVFLGIAGIAGAGVVFKWWYDYNKGLVEATKLTRQFTDKSGDDLKAYRSEVQALADYYGKDFKEVLISANTVSKQFGITSEKALQIIKDGFIAGADANGEFLDSLKEYPAYFKEAGISADQFVAIIAETNKQGIFSDKGIDTIKEANIRLREMTDSTAAALEGIGLNSKKIQKELQSGSITTFEVMQLVSDKLNELPESSAAVGTAIADIFGGPGEDAGLKYIRTLKDISTNLDEVKAKAGGLGEVEEDLINSQTELTKEIALLFDATGGSFEKMTAKVKTFVNDTLTDLIKTVRGLFESVEDIAKREEEAAKQLGESVAAEQIKSQYDIIKEAQQKYIKQGVTEQEALKKAKEDRLKVLNLALKQEEKYLQETVNINEKYNKELKDASIIRQGLGLDRTNKEINQDINKSWEEYTKQLAAVESLKKQIESVTSYEPTGKAKGGITSAADIEAKKKEIAELRKAEDEALKLIKDSRKRQTEEIELQYSRQIEDLKKRIKTEEDLTPKAKEAINKQITSLEAQKQQALKKLSDEELQKEIANRQKLIEIQLEYVKKGSKQEYQLKMQQLIAQRDLDLSNTELTEQMKFAIREKYNKKIDDLVKQHDADLRKKQQDAMKLRYETEIAKVYNDEAEVYRIRLKQRKKELDDIQQMEGESIEAFNLRKLELKNAYLDAEKELANKEIEIEKQKADAIGSIIGGISSLLELAGETNEEMARAAKLLAIAEVAIAQGVAIANAVKTATSSSATWIDMLVAIGTVVGAVTAVMGTAMKSIKSAKFATGGLVTGPGTGTSDSIPAQLSNGESVMTARTTELFAPILSSFNQMGGGVPINITASSNQTMGEDMLARAVAKGVQMMPNPVVSVTEINTVGKRVEVLENLESL</sequence>
<evidence type="ECO:0000259" key="2">
    <source>
        <dbReference type="Pfam" id="PF10145"/>
    </source>
</evidence>
<dbReference type="Pfam" id="PF10145">
    <property type="entry name" value="PhageMin_Tail"/>
    <property type="match status" value="1"/>
</dbReference>
<dbReference type="InterPro" id="IPR010090">
    <property type="entry name" value="Phage_tape_meas"/>
</dbReference>
<feature type="domain" description="Phage tail tape measure protein" evidence="2">
    <location>
        <begin position="244"/>
        <end position="416"/>
    </location>
</feature>
<dbReference type="AlphaFoldDB" id="A0A5M5EHG3"/>
<feature type="coiled-coil region" evidence="1">
    <location>
        <begin position="655"/>
        <end position="747"/>
    </location>
</feature>
<accession>A0A5M5EHG3</accession>
<proteinExistence type="predicted"/>
<evidence type="ECO:0000256" key="1">
    <source>
        <dbReference type="SAM" id="Coils"/>
    </source>
</evidence>
<gene>
    <name evidence="3" type="ORF">F3D66_07105</name>
</gene>
<organism evidence="3 4">
    <name type="scientific">Bacteroides ovatus</name>
    <dbReference type="NCBI Taxonomy" id="28116"/>
    <lineage>
        <taxon>Bacteria</taxon>
        <taxon>Pseudomonadati</taxon>
        <taxon>Bacteroidota</taxon>
        <taxon>Bacteroidia</taxon>
        <taxon>Bacteroidales</taxon>
        <taxon>Bacteroidaceae</taxon>
        <taxon>Bacteroides</taxon>
    </lineage>
</organism>
<protein>
    <recommendedName>
        <fullName evidence="2">Phage tail tape measure protein domain-containing protein</fullName>
    </recommendedName>
</protein>
<evidence type="ECO:0000313" key="4">
    <source>
        <dbReference type="Proteomes" id="UP000473905"/>
    </source>
</evidence>
<keyword evidence="4" id="KW-1185">Reference proteome</keyword>
<reference evidence="3 4" key="1">
    <citation type="journal article" date="2019" name="Nat. Med.">
        <title>A library of human gut bacterial isolates paired with longitudinal multiomics data enables mechanistic microbiome research.</title>
        <authorList>
            <person name="Poyet M."/>
            <person name="Groussin M."/>
            <person name="Gibbons S.M."/>
            <person name="Avila-Pacheco J."/>
            <person name="Jiang X."/>
            <person name="Kearney S.M."/>
            <person name="Perrotta A.R."/>
            <person name="Berdy B."/>
            <person name="Zhao S."/>
            <person name="Lieberman T.D."/>
            <person name="Swanson P.K."/>
            <person name="Smith M."/>
            <person name="Roesemann S."/>
            <person name="Alexander J.E."/>
            <person name="Rich S.A."/>
            <person name="Livny J."/>
            <person name="Vlamakis H."/>
            <person name="Clish C."/>
            <person name="Bullock K."/>
            <person name="Deik A."/>
            <person name="Scott J."/>
            <person name="Pierce K.A."/>
            <person name="Xavier R.J."/>
            <person name="Alm E.J."/>
        </authorList>
    </citation>
    <scope>NUCLEOTIDE SEQUENCE [LARGE SCALE GENOMIC DNA]</scope>
    <source>
        <strain evidence="3 4">BIOML-A134</strain>
    </source>
</reference>
<comment type="caution">
    <text evidence="3">The sequence shown here is derived from an EMBL/GenBank/DDBJ whole genome shotgun (WGS) entry which is preliminary data.</text>
</comment>
<keyword evidence="1" id="KW-0175">Coiled coil</keyword>
<feature type="coiled-coil region" evidence="1">
    <location>
        <begin position="17"/>
        <end position="65"/>
    </location>
</feature>
<evidence type="ECO:0000313" key="3">
    <source>
        <dbReference type="EMBL" id="KAA4101967.1"/>
    </source>
</evidence>
<dbReference type="EMBL" id="VWKB01000008">
    <property type="protein sequence ID" value="KAA4101967.1"/>
    <property type="molecule type" value="Genomic_DNA"/>
</dbReference>
<feature type="coiled-coil region" evidence="1">
    <location>
        <begin position="861"/>
        <end position="895"/>
    </location>
</feature>
<dbReference type="Proteomes" id="UP000473905">
    <property type="component" value="Unassembled WGS sequence"/>
</dbReference>
<name>A0A5M5EHG3_BACOV</name>